<dbReference type="RefSeq" id="WP_186814813.1">
    <property type="nucleotide sequence ID" value="NZ_BJWH01000008.1"/>
</dbReference>
<comment type="caution">
    <text evidence="2">The sequence shown here is derived from an EMBL/GenBank/DDBJ whole genome shotgun (WGS) entry which is preliminary data.</text>
</comment>
<feature type="compositionally biased region" description="Basic and acidic residues" evidence="1">
    <location>
        <begin position="1"/>
        <end position="17"/>
    </location>
</feature>
<sequence>MTRAHYDAWKSGRRPAEPSDEPAQEVYKRVLRDEVAPALRTVGLRGSSGKFAVPSTTHWAQLAFQKSYWSDRDSVSFTVNVSVIRRDAWASVVARDPWMGKEPSPTTHIGPPAAQNRIGFLRNEGVDHWWELTTGQPVEPILDEVMRDLFCLALPWLDARASASGLL</sequence>
<keyword evidence="3" id="KW-1185">Reference proteome</keyword>
<dbReference type="Proteomes" id="UP000321049">
    <property type="component" value="Unassembled WGS sequence"/>
</dbReference>
<feature type="region of interest" description="Disordered" evidence="1">
    <location>
        <begin position="1"/>
        <end position="23"/>
    </location>
</feature>
<evidence type="ECO:0008006" key="4">
    <source>
        <dbReference type="Google" id="ProtNLM"/>
    </source>
</evidence>
<dbReference type="InterPro" id="IPR025412">
    <property type="entry name" value="DUF4304"/>
</dbReference>
<name>A0A511JK13_9CELL</name>
<gene>
    <name evidence="2" type="ORF">CTE05_18880</name>
</gene>
<dbReference type="AlphaFoldDB" id="A0A511JK13"/>
<accession>A0A511JK13</accession>
<evidence type="ECO:0000313" key="2">
    <source>
        <dbReference type="EMBL" id="GEL98341.1"/>
    </source>
</evidence>
<evidence type="ECO:0000256" key="1">
    <source>
        <dbReference type="SAM" id="MobiDB-lite"/>
    </source>
</evidence>
<reference evidence="2 3" key="1">
    <citation type="submission" date="2019-07" db="EMBL/GenBank/DDBJ databases">
        <title>Whole genome shotgun sequence of Cellulomonas terrae NBRC 100819.</title>
        <authorList>
            <person name="Hosoyama A."/>
            <person name="Uohara A."/>
            <person name="Ohji S."/>
            <person name="Ichikawa N."/>
        </authorList>
    </citation>
    <scope>NUCLEOTIDE SEQUENCE [LARGE SCALE GENOMIC DNA]</scope>
    <source>
        <strain evidence="2 3">NBRC 100819</strain>
    </source>
</reference>
<dbReference type="EMBL" id="BJWH01000008">
    <property type="protein sequence ID" value="GEL98341.1"/>
    <property type="molecule type" value="Genomic_DNA"/>
</dbReference>
<protein>
    <recommendedName>
        <fullName evidence="4">DUF4304 domain-containing protein</fullName>
    </recommendedName>
</protein>
<proteinExistence type="predicted"/>
<evidence type="ECO:0000313" key="3">
    <source>
        <dbReference type="Proteomes" id="UP000321049"/>
    </source>
</evidence>
<organism evidence="2 3">
    <name type="scientific">Cellulomonas terrae</name>
    <dbReference type="NCBI Taxonomy" id="311234"/>
    <lineage>
        <taxon>Bacteria</taxon>
        <taxon>Bacillati</taxon>
        <taxon>Actinomycetota</taxon>
        <taxon>Actinomycetes</taxon>
        <taxon>Micrococcales</taxon>
        <taxon>Cellulomonadaceae</taxon>
        <taxon>Cellulomonas</taxon>
    </lineage>
</organism>
<dbReference type="Pfam" id="PF14137">
    <property type="entry name" value="DUF4304"/>
    <property type="match status" value="1"/>
</dbReference>